<evidence type="ECO:0000256" key="1">
    <source>
        <dbReference type="SAM" id="Phobius"/>
    </source>
</evidence>
<sequence length="47" mass="5310">MTNRIAAVMAIIITALIAVDIFLNGGTVVLFLMKKLSKLINWMAFWR</sequence>
<protein>
    <submittedName>
        <fullName evidence="2">Uncharacterized protein</fullName>
    </submittedName>
</protein>
<feature type="transmembrane region" description="Helical" evidence="1">
    <location>
        <begin position="6"/>
        <end position="33"/>
    </location>
</feature>
<gene>
    <name evidence="2" type="ORF">SAMN06265173_11928</name>
</gene>
<dbReference type="EMBL" id="FXTO01000019">
    <property type="protein sequence ID" value="SMO87032.1"/>
    <property type="molecule type" value="Genomic_DNA"/>
</dbReference>
<keyword evidence="1" id="KW-1133">Transmembrane helix</keyword>
<reference evidence="2 3" key="1">
    <citation type="submission" date="2017-05" db="EMBL/GenBank/DDBJ databases">
        <authorList>
            <person name="Varghese N."/>
            <person name="Submissions S."/>
        </authorList>
    </citation>
    <scope>NUCLEOTIDE SEQUENCE [LARGE SCALE GENOMIC DNA]</scope>
    <source>
        <strain evidence="2 3">DSM 29506</strain>
    </source>
</reference>
<accession>A0A521ET16</accession>
<organism evidence="2 3">
    <name type="scientific">Thalassovita litoralis</name>
    <dbReference type="NCBI Taxonomy" id="1010611"/>
    <lineage>
        <taxon>Bacteria</taxon>
        <taxon>Pseudomonadati</taxon>
        <taxon>Pseudomonadota</taxon>
        <taxon>Alphaproteobacteria</taxon>
        <taxon>Rhodobacterales</taxon>
        <taxon>Roseobacteraceae</taxon>
        <taxon>Thalassovita</taxon>
    </lineage>
</organism>
<keyword evidence="3" id="KW-1185">Reference proteome</keyword>
<dbReference type="AlphaFoldDB" id="A0A521ET16"/>
<evidence type="ECO:0000313" key="3">
    <source>
        <dbReference type="Proteomes" id="UP000316030"/>
    </source>
</evidence>
<dbReference type="RefSeq" id="WP_185959019.1">
    <property type="nucleotide sequence ID" value="NZ_FXTO01000019.1"/>
</dbReference>
<dbReference type="Proteomes" id="UP000316030">
    <property type="component" value="Unassembled WGS sequence"/>
</dbReference>
<name>A0A521ET16_9RHOB</name>
<keyword evidence="1" id="KW-0812">Transmembrane</keyword>
<proteinExistence type="predicted"/>
<keyword evidence="1" id="KW-0472">Membrane</keyword>
<evidence type="ECO:0000313" key="2">
    <source>
        <dbReference type="EMBL" id="SMO87032.1"/>
    </source>
</evidence>